<evidence type="ECO:0000313" key="13">
    <source>
        <dbReference type="EMBL" id="CAL8142276.1"/>
    </source>
</evidence>
<dbReference type="PROSITE" id="PS50157">
    <property type="entry name" value="ZINC_FINGER_C2H2_2"/>
    <property type="match status" value="9"/>
</dbReference>
<dbReference type="EMBL" id="CAXLJM020000148">
    <property type="protein sequence ID" value="CAL8142276.1"/>
    <property type="molecule type" value="Genomic_DNA"/>
</dbReference>
<evidence type="ECO:0000256" key="1">
    <source>
        <dbReference type="ARBA" id="ARBA00004123"/>
    </source>
</evidence>
<feature type="compositionally biased region" description="Polar residues" evidence="11">
    <location>
        <begin position="174"/>
        <end position="184"/>
    </location>
</feature>
<evidence type="ECO:0000313" key="14">
    <source>
        <dbReference type="Proteomes" id="UP001642540"/>
    </source>
</evidence>
<dbReference type="Pfam" id="PF13894">
    <property type="entry name" value="zf-C2H2_4"/>
    <property type="match status" value="1"/>
</dbReference>
<evidence type="ECO:0000256" key="9">
    <source>
        <dbReference type="ARBA" id="ARBA00023242"/>
    </source>
</evidence>
<feature type="domain" description="C2H2-type" evidence="12">
    <location>
        <begin position="375"/>
        <end position="403"/>
    </location>
</feature>
<keyword evidence="9" id="KW-0539">Nucleus</keyword>
<evidence type="ECO:0000256" key="4">
    <source>
        <dbReference type="ARBA" id="ARBA00022771"/>
    </source>
</evidence>
<organism evidence="13 14">
    <name type="scientific">Orchesella dallaii</name>
    <dbReference type="NCBI Taxonomy" id="48710"/>
    <lineage>
        <taxon>Eukaryota</taxon>
        <taxon>Metazoa</taxon>
        <taxon>Ecdysozoa</taxon>
        <taxon>Arthropoda</taxon>
        <taxon>Hexapoda</taxon>
        <taxon>Collembola</taxon>
        <taxon>Entomobryomorpha</taxon>
        <taxon>Entomobryoidea</taxon>
        <taxon>Orchesellidae</taxon>
        <taxon>Orchesellinae</taxon>
        <taxon>Orchesella</taxon>
    </lineage>
</organism>
<evidence type="ECO:0000256" key="5">
    <source>
        <dbReference type="ARBA" id="ARBA00022833"/>
    </source>
</evidence>
<feature type="compositionally biased region" description="Polar residues" evidence="11">
    <location>
        <begin position="108"/>
        <end position="120"/>
    </location>
</feature>
<evidence type="ECO:0000256" key="6">
    <source>
        <dbReference type="ARBA" id="ARBA00023015"/>
    </source>
</evidence>
<feature type="domain" description="C2H2-type" evidence="12">
    <location>
        <begin position="677"/>
        <end position="701"/>
    </location>
</feature>
<feature type="domain" description="C2H2-type" evidence="12">
    <location>
        <begin position="593"/>
        <end position="621"/>
    </location>
</feature>
<sequence length="802" mass="92726">MDRKCVICGEFYELNSVHGIRREKLSNEDVTLLNKQLSIVLLLRKVLRLRQSHLEALLQECGDPGTWGISMCPPCNRVFLEAEFVHERLQQLHNEFEGLSKRLRTQLRTSMNEENGTISSESRRKTRRSHTVGVEDATATSGDLEELNLEILENIRSEFLKQGMDDEEEESIPESKNSSNLRVNSRSEIRVKRESSLGVYNDDDASEDEGRDRREHANRKRSLHGSTRGRKKKHGRYKNKAIGKKTVKFETNVDVIAEEKAELSAQEARSPAASETMEDSALSPEWTPEDEDYNSSEENITKSEESKPVVNALPTSTETEGNEEEPDKALPAVPPKPKKCDDDFFECTICARKTPTRRRCYAHIRKIHYGDRLPYHCHLCPYRCVNESRLENHLIDVHQVEDPLDDEVDSDSAEMIAGKDASYLPSEDLRKFFRCELCPPRKARFKTARSLAAHNKQVHMGIDKPYDCEHCDKSFRRYSGWKDHQRFHERQFKRPKKEAKKKYCAECDQYFKSWNAQKAHYLSKAHTDNKQYMCELCPKSFYSQTTLDSHRGSEHHTELGLTPYQCQFCKKILGTKRNLDNHVRSQHTKETTHKCPHCPRGFMFKGTLSNHINAVHEKAKLFMCPYCPNMYPLRQYLNQHMRMHTGEKPYKCKICSKEFSDKPTFNRHVEAHGDTVHECPIGNCKKRFKTRHAFRIHMKTHDKTGMQYKEYLKSLQAKKKAEEMPSEPYQSPTGVVPVINIPHSSIQMKTDLDQDADQEESNNQCSSTKEFEDLPGTEGVLKNDDNNIGVLNSAQSFYPNLN</sequence>
<dbReference type="Pfam" id="PF00096">
    <property type="entry name" value="zf-C2H2"/>
    <property type="match status" value="3"/>
</dbReference>
<evidence type="ECO:0000256" key="7">
    <source>
        <dbReference type="ARBA" id="ARBA00023125"/>
    </source>
</evidence>
<feature type="domain" description="C2H2-type" evidence="12">
    <location>
        <begin position="650"/>
        <end position="672"/>
    </location>
</feature>
<feature type="region of interest" description="Disordered" evidence="11">
    <location>
        <begin position="751"/>
        <end position="786"/>
    </location>
</feature>
<name>A0ABP1S317_9HEXA</name>
<keyword evidence="8" id="KW-0804">Transcription</keyword>
<accession>A0ABP1S317</accession>
<dbReference type="InterPro" id="IPR013087">
    <property type="entry name" value="Znf_C2H2_type"/>
</dbReference>
<dbReference type="PROSITE" id="PS00028">
    <property type="entry name" value="ZINC_FINGER_C2H2_1"/>
    <property type="match status" value="8"/>
</dbReference>
<keyword evidence="14" id="KW-1185">Reference proteome</keyword>
<dbReference type="Pfam" id="PF12874">
    <property type="entry name" value="zf-met"/>
    <property type="match status" value="2"/>
</dbReference>
<dbReference type="PANTHER" id="PTHR24384">
    <property type="entry name" value="FINGER PUTATIVE TRANSCRIPTION FACTOR FAMILY-RELATED"/>
    <property type="match status" value="1"/>
</dbReference>
<keyword evidence="2" id="KW-0479">Metal-binding</keyword>
<dbReference type="InterPro" id="IPR050752">
    <property type="entry name" value="C2H2-ZF_domain"/>
</dbReference>
<keyword evidence="6" id="KW-0805">Transcription regulation</keyword>
<evidence type="ECO:0000256" key="11">
    <source>
        <dbReference type="SAM" id="MobiDB-lite"/>
    </source>
</evidence>
<dbReference type="PANTHER" id="PTHR24384:SF189">
    <property type="entry name" value="C2H2-TYPE DOMAIN-CONTAINING PROTEIN-RELATED"/>
    <property type="match status" value="1"/>
</dbReference>
<keyword evidence="4 10" id="KW-0863">Zinc-finger</keyword>
<dbReference type="Proteomes" id="UP001642540">
    <property type="component" value="Unassembled WGS sequence"/>
</dbReference>
<feature type="compositionally biased region" description="Basic residues" evidence="11">
    <location>
        <begin position="216"/>
        <end position="242"/>
    </location>
</feature>
<keyword evidence="5" id="KW-0862">Zinc</keyword>
<gene>
    <name evidence="13" type="ORF">ODALV1_LOCUS28999</name>
</gene>
<reference evidence="13 14" key="1">
    <citation type="submission" date="2024-08" db="EMBL/GenBank/DDBJ databases">
        <authorList>
            <person name="Cucini C."/>
            <person name="Frati F."/>
        </authorList>
    </citation>
    <scope>NUCLEOTIDE SEQUENCE [LARGE SCALE GENOMIC DNA]</scope>
</reference>
<comment type="caution">
    <text evidence="13">The sequence shown here is derived from an EMBL/GenBank/DDBJ whole genome shotgun (WGS) entry which is preliminary data.</text>
</comment>
<comment type="subcellular location">
    <subcellularLocation>
        <location evidence="1">Nucleus</location>
    </subcellularLocation>
</comment>
<evidence type="ECO:0000256" key="8">
    <source>
        <dbReference type="ARBA" id="ARBA00023163"/>
    </source>
</evidence>
<keyword evidence="7" id="KW-0238">DNA-binding</keyword>
<feature type="domain" description="C2H2-type" evidence="12">
    <location>
        <begin position="622"/>
        <end position="649"/>
    </location>
</feature>
<feature type="domain" description="C2H2-type" evidence="12">
    <location>
        <begin position="532"/>
        <end position="560"/>
    </location>
</feature>
<dbReference type="InterPro" id="IPR036236">
    <property type="entry name" value="Znf_C2H2_sf"/>
</dbReference>
<dbReference type="Gene3D" id="3.30.160.60">
    <property type="entry name" value="Classic Zinc Finger"/>
    <property type="match status" value="7"/>
</dbReference>
<proteinExistence type="predicted"/>
<evidence type="ECO:0000256" key="10">
    <source>
        <dbReference type="PROSITE-ProRule" id="PRU00042"/>
    </source>
</evidence>
<feature type="region of interest" description="Disordered" evidence="11">
    <location>
        <begin position="164"/>
        <end position="242"/>
    </location>
</feature>
<evidence type="ECO:0000259" key="12">
    <source>
        <dbReference type="PROSITE" id="PS50157"/>
    </source>
</evidence>
<feature type="domain" description="C2H2-type" evidence="12">
    <location>
        <begin position="466"/>
        <end position="493"/>
    </location>
</feature>
<feature type="compositionally biased region" description="Basic and acidic residues" evidence="11">
    <location>
        <begin position="185"/>
        <end position="195"/>
    </location>
</feature>
<feature type="region of interest" description="Disordered" evidence="11">
    <location>
        <begin position="108"/>
        <end position="140"/>
    </location>
</feature>
<keyword evidence="3" id="KW-0677">Repeat</keyword>
<feature type="domain" description="C2H2-type" evidence="12">
    <location>
        <begin position="564"/>
        <end position="592"/>
    </location>
</feature>
<feature type="domain" description="C2H2-type" evidence="12">
    <location>
        <begin position="345"/>
        <end position="373"/>
    </location>
</feature>
<feature type="region of interest" description="Disordered" evidence="11">
    <location>
        <begin position="263"/>
        <end position="335"/>
    </location>
</feature>
<evidence type="ECO:0000256" key="2">
    <source>
        <dbReference type="ARBA" id="ARBA00022723"/>
    </source>
</evidence>
<dbReference type="SUPFAM" id="SSF57667">
    <property type="entry name" value="beta-beta-alpha zinc fingers"/>
    <property type="match status" value="4"/>
</dbReference>
<protein>
    <recommendedName>
        <fullName evidence="12">C2H2-type domain-containing protein</fullName>
    </recommendedName>
</protein>
<dbReference type="SMART" id="SM00355">
    <property type="entry name" value="ZnF_C2H2"/>
    <property type="match status" value="11"/>
</dbReference>
<evidence type="ECO:0000256" key="3">
    <source>
        <dbReference type="ARBA" id="ARBA00022737"/>
    </source>
</evidence>